<keyword evidence="4" id="KW-1185">Reference proteome</keyword>
<dbReference type="Proteomes" id="UP001230328">
    <property type="component" value="Unassembled WGS sequence"/>
</dbReference>
<evidence type="ECO:0000313" key="4">
    <source>
        <dbReference type="Proteomes" id="UP001230328"/>
    </source>
</evidence>
<gene>
    <name evidence="3" type="ORF">QF035_000916</name>
</gene>
<keyword evidence="1" id="KW-0732">Signal</keyword>
<feature type="domain" description="Ricin B lectin" evidence="2">
    <location>
        <begin position="43"/>
        <end position="91"/>
    </location>
</feature>
<dbReference type="InterPro" id="IPR035992">
    <property type="entry name" value="Ricin_B-like_lectins"/>
</dbReference>
<dbReference type="EMBL" id="JAUSZI010000002">
    <property type="protein sequence ID" value="MDQ1023334.1"/>
    <property type="molecule type" value="Genomic_DNA"/>
</dbReference>
<organism evidence="3 4">
    <name type="scientific">Streptomyces umbrinus</name>
    <dbReference type="NCBI Taxonomy" id="67370"/>
    <lineage>
        <taxon>Bacteria</taxon>
        <taxon>Bacillati</taxon>
        <taxon>Actinomycetota</taxon>
        <taxon>Actinomycetes</taxon>
        <taxon>Kitasatosporales</taxon>
        <taxon>Streptomycetaceae</taxon>
        <taxon>Streptomyces</taxon>
        <taxon>Streptomyces phaeochromogenes group</taxon>
    </lineage>
</organism>
<dbReference type="CDD" id="cd00161">
    <property type="entry name" value="beta-trefoil_Ricin-like"/>
    <property type="match status" value="1"/>
</dbReference>
<dbReference type="Pfam" id="PF14200">
    <property type="entry name" value="RicinB_lectin_2"/>
    <property type="match status" value="1"/>
</dbReference>
<reference evidence="3 4" key="1">
    <citation type="submission" date="2023-07" db="EMBL/GenBank/DDBJ databases">
        <title>Comparative genomics of wheat-associated soil bacteria to identify genetic determinants of phenazine resistance.</title>
        <authorList>
            <person name="Mouncey N."/>
        </authorList>
    </citation>
    <scope>NUCLEOTIDE SEQUENCE [LARGE SCALE GENOMIC DNA]</scope>
    <source>
        <strain evidence="3 4">V2I4</strain>
    </source>
</reference>
<name>A0ABU0SLC9_9ACTN</name>
<dbReference type="PROSITE" id="PS50231">
    <property type="entry name" value="RICIN_B_LECTIN"/>
    <property type="match status" value="1"/>
</dbReference>
<evidence type="ECO:0000259" key="2">
    <source>
        <dbReference type="Pfam" id="PF14200"/>
    </source>
</evidence>
<dbReference type="InterPro" id="IPR000772">
    <property type="entry name" value="Ricin_B_lectin"/>
</dbReference>
<accession>A0ABU0SLC9</accession>
<dbReference type="Gene3D" id="2.80.10.50">
    <property type="match status" value="1"/>
</dbReference>
<dbReference type="RefSeq" id="WP_307518295.1">
    <property type="nucleotide sequence ID" value="NZ_JAUSZI010000002.1"/>
</dbReference>
<dbReference type="SUPFAM" id="SSF50370">
    <property type="entry name" value="Ricin B-like lectins"/>
    <property type="match status" value="1"/>
</dbReference>
<feature type="chain" id="PRO_5046745411" description="Ricin B lectin domain-containing protein" evidence="1">
    <location>
        <begin position="37"/>
        <end position="96"/>
    </location>
</feature>
<proteinExistence type="predicted"/>
<evidence type="ECO:0000313" key="3">
    <source>
        <dbReference type="EMBL" id="MDQ1023334.1"/>
    </source>
</evidence>
<protein>
    <recommendedName>
        <fullName evidence="2">Ricin B lectin domain-containing protein</fullName>
    </recommendedName>
</protein>
<comment type="caution">
    <text evidence="3">The sequence shown here is derived from an EMBL/GenBank/DDBJ whole genome shotgun (WGS) entry which is preliminary data.</text>
</comment>
<evidence type="ECO:0000256" key="1">
    <source>
        <dbReference type="SAM" id="SignalP"/>
    </source>
</evidence>
<sequence>MAVNMIRTGKKSVGRVALAAAFGLSLVALSGAGANAAPAQTQAVYTLVINSRSVKCLDVPENSSSNNQGIEQYECNGNGNQLWTLESQGNGLSPFR</sequence>
<feature type="signal peptide" evidence="1">
    <location>
        <begin position="1"/>
        <end position="36"/>
    </location>
</feature>